<reference evidence="3" key="1">
    <citation type="submission" date="2023-10" db="EMBL/GenBank/DDBJ databases">
        <title>Genome assembly of Pristionchus species.</title>
        <authorList>
            <person name="Yoshida K."/>
            <person name="Sommer R.J."/>
        </authorList>
    </citation>
    <scope>NUCLEOTIDE SEQUENCE</scope>
    <source>
        <strain evidence="3">RS0144</strain>
    </source>
</reference>
<name>A0AAV5TC95_9BILA</name>
<dbReference type="AlphaFoldDB" id="A0AAV5TC95"/>
<evidence type="ECO:0000313" key="3">
    <source>
        <dbReference type="EMBL" id="GMS90030.1"/>
    </source>
</evidence>
<sequence length="129" mass="14775">VYLAYVYPLDDAQSEICEVVYNLFNFLLHHAIRHEYGRWRVWMDTLTIAHSKVSWERFRAEKAALTPTKSASSGHPSPTGLKSRSSEGKEAEDAGRENGEEEGEKRAETQAEDRPTPVYRTAEFSWSRV</sequence>
<proteinExistence type="predicted"/>
<dbReference type="Pfam" id="PF15787">
    <property type="entry name" value="DUF4704"/>
    <property type="match status" value="1"/>
</dbReference>
<evidence type="ECO:0000259" key="2">
    <source>
        <dbReference type="Pfam" id="PF15787"/>
    </source>
</evidence>
<evidence type="ECO:0000313" key="4">
    <source>
        <dbReference type="Proteomes" id="UP001432027"/>
    </source>
</evidence>
<feature type="non-terminal residue" evidence="3">
    <location>
        <position position="129"/>
    </location>
</feature>
<evidence type="ECO:0000256" key="1">
    <source>
        <dbReference type="SAM" id="MobiDB-lite"/>
    </source>
</evidence>
<feature type="domain" description="DUF4704" evidence="2">
    <location>
        <begin position="3"/>
        <end position="51"/>
    </location>
</feature>
<organism evidence="3 4">
    <name type="scientific">Pristionchus entomophagus</name>
    <dbReference type="NCBI Taxonomy" id="358040"/>
    <lineage>
        <taxon>Eukaryota</taxon>
        <taxon>Metazoa</taxon>
        <taxon>Ecdysozoa</taxon>
        <taxon>Nematoda</taxon>
        <taxon>Chromadorea</taxon>
        <taxon>Rhabditida</taxon>
        <taxon>Rhabditina</taxon>
        <taxon>Diplogasteromorpha</taxon>
        <taxon>Diplogasteroidea</taxon>
        <taxon>Neodiplogasteridae</taxon>
        <taxon>Pristionchus</taxon>
    </lineage>
</organism>
<feature type="compositionally biased region" description="Basic and acidic residues" evidence="1">
    <location>
        <begin position="84"/>
        <end position="115"/>
    </location>
</feature>
<feature type="region of interest" description="Disordered" evidence="1">
    <location>
        <begin position="64"/>
        <end position="129"/>
    </location>
</feature>
<dbReference type="InterPro" id="IPR031570">
    <property type="entry name" value="NBEA/BDCP_DUF4704"/>
</dbReference>
<comment type="caution">
    <text evidence="3">The sequence shown here is derived from an EMBL/GenBank/DDBJ whole genome shotgun (WGS) entry which is preliminary data.</text>
</comment>
<dbReference type="Proteomes" id="UP001432027">
    <property type="component" value="Unassembled WGS sequence"/>
</dbReference>
<accession>A0AAV5TC95</accession>
<feature type="non-terminal residue" evidence="3">
    <location>
        <position position="1"/>
    </location>
</feature>
<keyword evidence="4" id="KW-1185">Reference proteome</keyword>
<protein>
    <recommendedName>
        <fullName evidence="2">DUF4704 domain-containing protein</fullName>
    </recommendedName>
</protein>
<dbReference type="EMBL" id="BTSX01000003">
    <property type="protein sequence ID" value="GMS90030.1"/>
    <property type="molecule type" value="Genomic_DNA"/>
</dbReference>
<gene>
    <name evidence="3" type="ORF">PENTCL1PPCAC_12205</name>
</gene>
<feature type="compositionally biased region" description="Polar residues" evidence="1">
    <location>
        <begin position="67"/>
        <end position="83"/>
    </location>
</feature>